<name>A0AC35FL51_9BILA</name>
<dbReference type="WBParaSite" id="PS1159_v2.g18585.t1">
    <property type="protein sequence ID" value="PS1159_v2.g18585.t1"/>
    <property type="gene ID" value="PS1159_v2.g18585"/>
</dbReference>
<proteinExistence type="predicted"/>
<accession>A0AC35FL51</accession>
<sequence length="634" mass="70629">MVHTKNPSPVYKPPPVKKPPIVNKKICVLKRKSSSIVKPVTQIYHTSPTKLPQKSPGLSPRKLTNPFKKNATTPAKKARIEHNSPRKATLRSAEKQRILDSPKSSKNIFDAFKLNSNAPLDFSALSSLCASNTNLKAKKTLDFVAPKKELAEIPIDLRPGYKLRLTSSKPFPWMKEARAKASSQVFIKNEDFISAIGAVRGVDLEVRNKEIMDGLHPMAKLCASTCYYQYPDSTELDLSLFPRLDAQSRLSIPAKPIPTSLQQLGHPFVESAVTKWKQTFEKLYYDWRLTDRRSFYLFAHNSTIIFTKYTSLNASSNNVNSDETVWASHGKPKHRVIITPTTSGLRQILRDEGIKFELPLSGRSLSRRVSKDSTFNVNNDTLAGFDVPKTDNEKKDGTAESKSNGKTKNQTPIKDPSKMPKLFESPGEEDNDNAIDHDEWLKDIGISPRSTLGFGRHATISDFSVFSTLSNLAPNDESQGPIDYSSANDATRSTAVITEPKSIQALFNFLSVTKDFRSTTGTHAGYPPTIVASNLFLNGALKNLNISSQIVKRSRASAHEYIIEVENGPILPYMPSMLVSFLQSIPELSTKDNEIKVMVSGRNAYLGINECIDSDAYFNHSEFSYKPSTNSFFI</sequence>
<evidence type="ECO:0000313" key="1">
    <source>
        <dbReference type="Proteomes" id="UP000887580"/>
    </source>
</evidence>
<reference evidence="2" key="1">
    <citation type="submission" date="2022-11" db="UniProtKB">
        <authorList>
            <consortium name="WormBaseParasite"/>
        </authorList>
    </citation>
    <scope>IDENTIFICATION</scope>
</reference>
<evidence type="ECO:0000313" key="2">
    <source>
        <dbReference type="WBParaSite" id="PS1159_v2.g18585.t1"/>
    </source>
</evidence>
<organism evidence="1 2">
    <name type="scientific">Panagrolaimus sp. PS1159</name>
    <dbReference type="NCBI Taxonomy" id="55785"/>
    <lineage>
        <taxon>Eukaryota</taxon>
        <taxon>Metazoa</taxon>
        <taxon>Ecdysozoa</taxon>
        <taxon>Nematoda</taxon>
        <taxon>Chromadorea</taxon>
        <taxon>Rhabditida</taxon>
        <taxon>Tylenchina</taxon>
        <taxon>Panagrolaimomorpha</taxon>
        <taxon>Panagrolaimoidea</taxon>
        <taxon>Panagrolaimidae</taxon>
        <taxon>Panagrolaimus</taxon>
    </lineage>
</organism>
<dbReference type="Proteomes" id="UP000887580">
    <property type="component" value="Unplaced"/>
</dbReference>
<protein>
    <submittedName>
        <fullName evidence="2">Uncharacterized protein</fullName>
    </submittedName>
</protein>